<feature type="region of interest" description="Disordered" evidence="1">
    <location>
        <begin position="584"/>
        <end position="618"/>
    </location>
</feature>
<reference evidence="2" key="1">
    <citation type="submission" date="2019-06" db="EMBL/GenBank/DDBJ databases">
        <authorList>
            <person name="Zheng W."/>
        </authorList>
    </citation>
    <scope>NUCLEOTIDE SEQUENCE</scope>
    <source>
        <strain evidence="2">QDHG01</strain>
    </source>
</reference>
<dbReference type="Proteomes" id="UP000785679">
    <property type="component" value="Unassembled WGS sequence"/>
</dbReference>
<sequence length="618" mass="71608">MFLQYDEPTTFSKGSYHLDSFNNTLSKERSIGSREITFKYGAKAINALSTGLSRMQRNQIGTVKNQKGKQFSPRSNMQDYNGNVCQSLELLKTQNKGSLSRSKHQSRNIERGVSQGDTDKFMKTSTQMTLGSSFYGGEQSRFKNKLSRFRQLQRDSPKSNLQQNSMFTQQQQSIQLIVGDSIQDHSRNNPDNASSQLQQQSMNQDVQKTEIPSIYPKTSQEYQLQPRQTSFEGYQRQSFDVSLSKGKSLIQLRKQNLESTFSQGLHWSIKKPDYESKERMFRPSIVAFDLSAPRVYSRMINSKWNNLRDGSNESIEERHMLMKNKSEFGEVLKRKIVGFVKSKQVETKEETLAEFLQRHREMEDDGVVIAPDIAYQQSTDFLLAADLQKEPQSQNNLIELCKERHKNYKRKLMTLQRPLLDEMKRIEKGFIQNSEYLDDIQMKKRRSQAQASIKKLRKHILYKRKQDKDMSIAIIHEDSKDQDLNNSINLQVPAGSSLNPSKSTDLHRYSLAASSGLSSLHQMHGNDSHLRTLDIKPSFQPRCAQVVVLGEYHSRLNKDSVEDTVNRQRRMQFYERDAFSRAIPEKPLEGIHLPHAYGQHEEKRRPSKRVRGEEEEQQ</sequence>
<name>A0A8J8T4N5_HALGN</name>
<evidence type="ECO:0000313" key="3">
    <source>
        <dbReference type="Proteomes" id="UP000785679"/>
    </source>
</evidence>
<evidence type="ECO:0000256" key="1">
    <source>
        <dbReference type="SAM" id="MobiDB-lite"/>
    </source>
</evidence>
<proteinExistence type="predicted"/>
<evidence type="ECO:0000313" key="2">
    <source>
        <dbReference type="EMBL" id="TNV81411.1"/>
    </source>
</evidence>
<gene>
    <name evidence="2" type="ORF">FGO68_gene16352</name>
</gene>
<feature type="compositionally biased region" description="Polar residues" evidence="1">
    <location>
        <begin position="189"/>
        <end position="206"/>
    </location>
</feature>
<organism evidence="2 3">
    <name type="scientific">Halteria grandinella</name>
    <dbReference type="NCBI Taxonomy" id="5974"/>
    <lineage>
        <taxon>Eukaryota</taxon>
        <taxon>Sar</taxon>
        <taxon>Alveolata</taxon>
        <taxon>Ciliophora</taxon>
        <taxon>Intramacronucleata</taxon>
        <taxon>Spirotrichea</taxon>
        <taxon>Stichotrichia</taxon>
        <taxon>Sporadotrichida</taxon>
        <taxon>Halteriidae</taxon>
        <taxon>Halteria</taxon>
    </lineage>
</organism>
<protein>
    <submittedName>
        <fullName evidence="2">Uncharacterized protein</fullName>
    </submittedName>
</protein>
<accession>A0A8J8T4N5</accession>
<feature type="region of interest" description="Disordered" evidence="1">
    <location>
        <begin position="95"/>
        <end position="122"/>
    </location>
</feature>
<dbReference type="AlphaFoldDB" id="A0A8J8T4N5"/>
<comment type="caution">
    <text evidence="2">The sequence shown here is derived from an EMBL/GenBank/DDBJ whole genome shotgun (WGS) entry which is preliminary data.</text>
</comment>
<feature type="region of interest" description="Disordered" evidence="1">
    <location>
        <begin position="183"/>
        <end position="208"/>
    </location>
</feature>
<dbReference type="EMBL" id="RRYP01006180">
    <property type="protein sequence ID" value="TNV81411.1"/>
    <property type="molecule type" value="Genomic_DNA"/>
</dbReference>
<keyword evidence="3" id="KW-1185">Reference proteome</keyword>